<protein>
    <recommendedName>
        <fullName evidence="4">IF rod domain-containing protein</fullName>
    </recommendedName>
</protein>
<reference evidence="5 6" key="1">
    <citation type="journal article" date="2018" name="Nat. Ecol. Evol.">
        <title>Shark genomes provide insights into elasmobranch evolution and the origin of vertebrates.</title>
        <authorList>
            <person name="Hara Y"/>
            <person name="Yamaguchi K"/>
            <person name="Onimaru K"/>
            <person name="Kadota M"/>
            <person name="Koyanagi M"/>
            <person name="Keeley SD"/>
            <person name="Tatsumi K"/>
            <person name="Tanaka K"/>
            <person name="Motone F"/>
            <person name="Kageyama Y"/>
            <person name="Nozu R"/>
            <person name="Adachi N"/>
            <person name="Nishimura O"/>
            <person name="Nakagawa R"/>
            <person name="Tanegashima C"/>
            <person name="Kiyatake I"/>
            <person name="Matsumoto R"/>
            <person name="Murakumo K"/>
            <person name="Nishida K"/>
            <person name="Terakita A"/>
            <person name="Kuratani S"/>
            <person name="Sato K"/>
            <person name="Hyodo S Kuraku.S."/>
        </authorList>
    </citation>
    <scope>NUCLEOTIDE SEQUENCE [LARGE SCALE GENOMIC DNA]</scope>
</reference>
<evidence type="ECO:0000313" key="5">
    <source>
        <dbReference type="EMBL" id="GCB82391.1"/>
    </source>
</evidence>
<proteinExistence type="predicted"/>
<dbReference type="Proteomes" id="UP000288216">
    <property type="component" value="Unassembled WGS sequence"/>
</dbReference>
<keyword evidence="2 3" id="KW-0175">Coiled coil</keyword>
<evidence type="ECO:0000259" key="4">
    <source>
        <dbReference type="Pfam" id="PF00038"/>
    </source>
</evidence>
<dbReference type="OrthoDB" id="8861979at2759"/>
<name>A0A401QAJ4_SCYTO</name>
<feature type="domain" description="IF rod" evidence="4">
    <location>
        <begin position="34"/>
        <end position="110"/>
    </location>
</feature>
<keyword evidence="6" id="KW-1185">Reference proteome</keyword>
<dbReference type="EMBL" id="BFAA01024735">
    <property type="protein sequence ID" value="GCB82391.1"/>
    <property type="molecule type" value="Genomic_DNA"/>
</dbReference>
<evidence type="ECO:0000256" key="2">
    <source>
        <dbReference type="ARBA" id="ARBA00023054"/>
    </source>
</evidence>
<dbReference type="PANTHER" id="PTHR47082:SF1">
    <property type="entry name" value="KERATIN-LIKE PROTEIN KRT222"/>
    <property type="match status" value="1"/>
</dbReference>
<feature type="coiled-coil region" evidence="3">
    <location>
        <begin position="78"/>
        <end position="112"/>
    </location>
</feature>
<dbReference type="STRING" id="75743.A0A401QAJ4"/>
<evidence type="ECO:0000313" key="6">
    <source>
        <dbReference type="Proteomes" id="UP000288216"/>
    </source>
</evidence>
<feature type="non-terminal residue" evidence="5">
    <location>
        <position position="1"/>
    </location>
</feature>
<dbReference type="GO" id="GO:0005882">
    <property type="term" value="C:intermediate filament"/>
    <property type="evidence" value="ECO:0007669"/>
    <property type="project" value="UniProtKB-KW"/>
</dbReference>
<dbReference type="Gene3D" id="1.20.5.500">
    <property type="entry name" value="Single helix bin"/>
    <property type="match status" value="1"/>
</dbReference>
<sequence length="119" mass="13375">LLYVNGAASALQQVYALQTLPACLYPGSAMGDGNSRGMELSQLLTDIRKHYEKIIHRSRMELDACISTQLLEVRDAELNKGEDSLQVARAELNDARRQWQSLQVEIESLLALVRITARY</sequence>
<dbReference type="AlphaFoldDB" id="A0A401QAJ4"/>
<evidence type="ECO:0000256" key="1">
    <source>
        <dbReference type="ARBA" id="ARBA00022754"/>
    </source>
</evidence>
<dbReference type="PANTHER" id="PTHR47082">
    <property type="entry name" value="KERATIN-LIKE PROTEIN KRT222"/>
    <property type="match status" value="1"/>
</dbReference>
<organism evidence="5 6">
    <name type="scientific">Scyliorhinus torazame</name>
    <name type="common">Cloudy catshark</name>
    <name type="synonym">Catulus torazame</name>
    <dbReference type="NCBI Taxonomy" id="75743"/>
    <lineage>
        <taxon>Eukaryota</taxon>
        <taxon>Metazoa</taxon>
        <taxon>Chordata</taxon>
        <taxon>Craniata</taxon>
        <taxon>Vertebrata</taxon>
        <taxon>Chondrichthyes</taxon>
        <taxon>Elasmobranchii</taxon>
        <taxon>Galeomorphii</taxon>
        <taxon>Galeoidea</taxon>
        <taxon>Carcharhiniformes</taxon>
        <taxon>Scyliorhinidae</taxon>
        <taxon>Scyliorhinus</taxon>
    </lineage>
</organism>
<dbReference type="InterPro" id="IPR052857">
    <property type="entry name" value="IF_Keratin-like"/>
</dbReference>
<accession>A0A401QAJ4</accession>
<dbReference type="Pfam" id="PF00038">
    <property type="entry name" value="Filament"/>
    <property type="match status" value="1"/>
</dbReference>
<evidence type="ECO:0000256" key="3">
    <source>
        <dbReference type="SAM" id="Coils"/>
    </source>
</evidence>
<comment type="caution">
    <text evidence="5">The sequence shown here is derived from an EMBL/GenBank/DDBJ whole genome shotgun (WGS) entry which is preliminary data.</text>
</comment>
<keyword evidence="1" id="KW-0403">Intermediate filament</keyword>
<gene>
    <name evidence="5" type="ORF">scyTo_0022903</name>
</gene>
<dbReference type="InterPro" id="IPR039008">
    <property type="entry name" value="IF_rod_dom"/>
</dbReference>